<dbReference type="RefSeq" id="WP_144306375.1">
    <property type="nucleotide sequence ID" value="NZ_CP039543.1"/>
</dbReference>
<dbReference type="PANTHER" id="PTHR13501">
    <property type="entry name" value="CHLOROPLAST 50S RIBOSOMAL PROTEIN L22-RELATED"/>
    <property type="match status" value="1"/>
</dbReference>
<dbReference type="InterPro" id="IPR018260">
    <property type="entry name" value="Ribosomal_uL22_CS"/>
</dbReference>
<proteinExistence type="inferred from homology"/>
<dbReference type="GO" id="GO:0019843">
    <property type="term" value="F:rRNA binding"/>
    <property type="evidence" value="ECO:0007669"/>
    <property type="project" value="UniProtKB-UniRule"/>
</dbReference>
<reference evidence="12 13" key="1">
    <citation type="submission" date="2018-06" db="EMBL/GenBank/DDBJ databases">
        <title>Complete genome of Desulfovibrio marinus P48SEP.</title>
        <authorList>
            <person name="Crispim J.S."/>
            <person name="Vidigal P.M.P."/>
            <person name="Silva L.C.F."/>
            <person name="Araujo L.C."/>
            <person name="Laguardia C.N."/>
            <person name="Dias R.S."/>
            <person name="Sousa M.P."/>
            <person name="Paula S.O."/>
            <person name="Silva C."/>
        </authorList>
    </citation>
    <scope>NUCLEOTIDE SEQUENCE [LARGE SCALE GENOMIC DNA]</scope>
    <source>
        <strain evidence="12 13">P48SEP</strain>
    </source>
</reference>
<evidence type="ECO:0000313" key="12">
    <source>
        <dbReference type="EMBL" id="TVM32011.1"/>
    </source>
</evidence>
<evidence type="ECO:0000256" key="7">
    <source>
        <dbReference type="HAMAP-Rule" id="MF_01331"/>
    </source>
</evidence>
<evidence type="ECO:0000256" key="6">
    <source>
        <dbReference type="ARBA" id="ARBA00035207"/>
    </source>
</evidence>
<evidence type="ECO:0000256" key="8">
    <source>
        <dbReference type="RuleBase" id="RU004005"/>
    </source>
</evidence>
<keyword evidence="2 7" id="KW-0699">rRNA-binding</keyword>
<reference evidence="11 14" key="2">
    <citation type="submission" date="2019-04" db="EMBL/GenBank/DDBJ databases">
        <title>Isolation and culture of sulfate reducing bacteria from the cold seep of the South China Sea.</title>
        <authorList>
            <person name="Sun C."/>
            <person name="Liu R."/>
        </authorList>
    </citation>
    <scope>NUCLEOTIDE SEQUENCE [LARGE SCALE GENOMIC DNA]</scope>
    <source>
        <strain evidence="11 14">CS1</strain>
    </source>
</reference>
<dbReference type="NCBIfam" id="TIGR01044">
    <property type="entry name" value="rplV_bact"/>
    <property type="match status" value="1"/>
</dbReference>
<dbReference type="Gene3D" id="3.90.470.10">
    <property type="entry name" value="Ribosomal protein L22/L17"/>
    <property type="match status" value="1"/>
</dbReference>
<dbReference type="EMBL" id="QMIF01000012">
    <property type="protein sequence ID" value="TVM32011.1"/>
    <property type="molecule type" value="Genomic_DNA"/>
</dbReference>
<evidence type="ECO:0000313" key="11">
    <source>
        <dbReference type="EMBL" id="QJT07654.1"/>
    </source>
</evidence>
<dbReference type="OrthoDB" id="9805969at2"/>
<dbReference type="InterPro" id="IPR036394">
    <property type="entry name" value="Ribosomal_uL22_sf"/>
</dbReference>
<dbReference type="GO" id="GO:0022625">
    <property type="term" value="C:cytosolic large ribosomal subunit"/>
    <property type="evidence" value="ECO:0007669"/>
    <property type="project" value="TreeGrafter"/>
</dbReference>
<dbReference type="InterPro" id="IPR047867">
    <property type="entry name" value="Ribosomal_uL22_bac/org-type"/>
</dbReference>
<dbReference type="FunFam" id="3.90.470.10:FF:000001">
    <property type="entry name" value="50S ribosomal protein L22"/>
    <property type="match status" value="1"/>
</dbReference>
<evidence type="ECO:0000256" key="4">
    <source>
        <dbReference type="ARBA" id="ARBA00022980"/>
    </source>
</evidence>
<comment type="function">
    <text evidence="7 10">This protein binds specifically to 23S rRNA; its binding is stimulated by other ribosomal proteins, e.g., L4, L17, and L20. It is important during the early stages of 50S assembly. It makes multiple contacts with different domains of the 23S rRNA in the assembled 50S subunit and ribosome.</text>
</comment>
<dbReference type="SUPFAM" id="SSF54843">
    <property type="entry name" value="Ribosomal protein L22"/>
    <property type="match status" value="1"/>
</dbReference>
<evidence type="ECO:0000256" key="10">
    <source>
        <dbReference type="RuleBase" id="RU004008"/>
    </source>
</evidence>
<dbReference type="InterPro" id="IPR005727">
    <property type="entry name" value="Ribosomal_uL22_bac/chlpt-type"/>
</dbReference>
<dbReference type="Proteomes" id="UP000503251">
    <property type="component" value="Chromosome"/>
</dbReference>
<gene>
    <name evidence="7" type="primary">rplV</name>
    <name evidence="12" type="ORF">DQK91_15870</name>
    <name evidence="11" type="ORF">E8L03_01375</name>
</gene>
<keyword evidence="3 7" id="KW-0694">RNA-binding</keyword>
<evidence type="ECO:0000256" key="3">
    <source>
        <dbReference type="ARBA" id="ARBA00022884"/>
    </source>
</evidence>
<accession>A0A6P1ZEH5</accession>
<comment type="function">
    <text evidence="7">The globular domain of the protein is located near the polypeptide exit tunnel on the outside of the subunit, while an extended beta-hairpin is found that lines the wall of the exit tunnel in the center of the 70S ribosome.</text>
</comment>
<evidence type="ECO:0000313" key="14">
    <source>
        <dbReference type="Proteomes" id="UP000503251"/>
    </source>
</evidence>
<dbReference type="AlphaFoldDB" id="A0A6P1ZEH5"/>
<evidence type="ECO:0000256" key="5">
    <source>
        <dbReference type="ARBA" id="ARBA00023274"/>
    </source>
</evidence>
<evidence type="ECO:0000313" key="13">
    <source>
        <dbReference type="Proteomes" id="UP000434052"/>
    </source>
</evidence>
<keyword evidence="14" id="KW-1185">Reference proteome</keyword>
<dbReference type="GO" id="GO:0006412">
    <property type="term" value="P:translation"/>
    <property type="evidence" value="ECO:0007669"/>
    <property type="project" value="UniProtKB-UniRule"/>
</dbReference>
<dbReference type="CDD" id="cd00336">
    <property type="entry name" value="Ribosomal_L22"/>
    <property type="match status" value="1"/>
</dbReference>
<dbReference type="PANTHER" id="PTHR13501:SF8">
    <property type="entry name" value="LARGE RIBOSOMAL SUBUNIT PROTEIN UL22M"/>
    <property type="match status" value="1"/>
</dbReference>
<evidence type="ECO:0000256" key="2">
    <source>
        <dbReference type="ARBA" id="ARBA00022730"/>
    </source>
</evidence>
<dbReference type="HAMAP" id="MF_01331_B">
    <property type="entry name" value="Ribosomal_uL22_B"/>
    <property type="match status" value="1"/>
</dbReference>
<dbReference type="Proteomes" id="UP000434052">
    <property type="component" value="Unassembled WGS sequence"/>
</dbReference>
<dbReference type="EMBL" id="CP039543">
    <property type="protein sequence ID" value="QJT07654.1"/>
    <property type="molecule type" value="Genomic_DNA"/>
</dbReference>
<keyword evidence="4 7" id="KW-0689">Ribosomal protein</keyword>
<dbReference type="Pfam" id="PF00237">
    <property type="entry name" value="Ribosomal_L22"/>
    <property type="match status" value="1"/>
</dbReference>
<dbReference type="PROSITE" id="PS00464">
    <property type="entry name" value="RIBOSOMAL_L22"/>
    <property type="match status" value="1"/>
</dbReference>
<protein>
    <recommendedName>
        <fullName evidence="6 7">Large ribosomal subunit protein uL22</fullName>
    </recommendedName>
</protein>
<name>A0A6P1ZEH5_9BACT</name>
<sequence>MEARATAKYMRIAPRKARLVAKNVKGLPVEEAVNILKFTPKKAAKVLNKVLDSAVANAEQLGGVDVDSLVVKQIIVDEGPTWKRFMPRAMGRVNRILKRTSHITVVVEEGEEA</sequence>
<dbReference type="GO" id="GO:0003735">
    <property type="term" value="F:structural constituent of ribosome"/>
    <property type="evidence" value="ECO:0007669"/>
    <property type="project" value="InterPro"/>
</dbReference>
<comment type="similarity">
    <text evidence="1 7 8">Belongs to the universal ribosomal protein uL22 family.</text>
</comment>
<comment type="subunit">
    <text evidence="7 9">Part of the 50S ribosomal subunit.</text>
</comment>
<keyword evidence="5 7" id="KW-0687">Ribonucleoprotein</keyword>
<dbReference type="InterPro" id="IPR001063">
    <property type="entry name" value="Ribosomal_uL22"/>
</dbReference>
<evidence type="ECO:0000256" key="9">
    <source>
        <dbReference type="RuleBase" id="RU004006"/>
    </source>
</evidence>
<evidence type="ECO:0000256" key="1">
    <source>
        <dbReference type="ARBA" id="ARBA00009451"/>
    </source>
</evidence>
<organism evidence="12 13">
    <name type="scientific">Oceanidesulfovibrio marinus</name>
    <dbReference type="NCBI Taxonomy" id="370038"/>
    <lineage>
        <taxon>Bacteria</taxon>
        <taxon>Pseudomonadati</taxon>
        <taxon>Thermodesulfobacteriota</taxon>
        <taxon>Desulfovibrionia</taxon>
        <taxon>Desulfovibrionales</taxon>
        <taxon>Desulfovibrionaceae</taxon>
        <taxon>Oceanidesulfovibrio</taxon>
    </lineage>
</organism>